<feature type="compositionally biased region" description="Basic and acidic residues" evidence="1">
    <location>
        <begin position="44"/>
        <end position="53"/>
    </location>
</feature>
<accession>A0A843WRI9</accession>
<gene>
    <name evidence="2" type="ORF">Taro_039430</name>
</gene>
<feature type="region of interest" description="Disordered" evidence="1">
    <location>
        <begin position="22"/>
        <end position="105"/>
    </location>
</feature>
<dbReference type="AlphaFoldDB" id="A0A843WRI9"/>
<comment type="caution">
    <text evidence="2">The sequence shown here is derived from an EMBL/GenBank/DDBJ whole genome shotgun (WGS) entry which is preliminary data.</text>
</comment>
<proteinExistence type="predicted"/>
<feature type="compositionally biased region" description="Basic and acidic residues" evidence="1">
    <location>
        <begin position="62"/>
        <end position="77"/>
    </location>
</feature>
<evidence type="ECO:0000313" key="3">
    <source>
        <dbReference type="Proteomes" id="UP000652761"/>
    </source>
</evidence>
<organism evidence="2 3">
    <name type="scientific">Colocasia esculenta</name>
    <name type="common">Wild taro</name>
    <name type="synonym">Arum esculentum</name>
    <dbReference type="NCBI Taxonomy" id="4460"/>
    <lineage>
        <taxon>Eukaryota</taxon>
        <taxon>Viridiplantae</taxon>
        <taxon>Streptophyta</taxon>
        <taxon>Embryophyta</taxon>
        <taxon>Tracheophyta</taxon>
        <taxon>Spermatophyta</taxon>
        <taxon>Magnoliopsida</taxon>
        <taxon>Liliopsida</taxon>
        <taxon>Araceae</taxon>
        <taxon>Aroideae</taxon>
        <taxon>Colocasieae</taxon>
        <taxon>Colocasia</taxon>
    </lineage>
</organism>
<dbReference type="EMBL" id="NMUH01003669">
    <property type="protein sequence ID" value="MQM06604.1"/>
    <property type="molecule type" value="Genomic_DNA"/>
</dbReference>
<evidence type="ECO:0000313" key="2">
    <source>
        <dbReference type="EMBL" id="MQM06604.1"/>
    </source>
</evidence>
<feature type="compositionally biased region" description="Acidic residues" evidence="1">
    <location>
        <begin position="78"/>
        <end position="88"/>
    </location>
</feature>
<sequence>MRDTMNIITRLRRTINERLDAMAEESSRLSSSQPELRRSTTQLDPKRKKDNDKTKKKSHKERRTEELRRKSQDHIEDSPEESLVEEPFSEAPPLPPHLARLYETE</sequence>
<protein>
    <submittedName>
        <fullName evidence="2">Uncharacterized protein</fullName>
    </submittedName>
</protein>
<keyword evidence="3" id="KW-1185">Reference proteome</keyword>
<dbReference type="Proteomes" id="UP000652761">
    <property type="component" value="Unassembled WGS sequence"/>
</dbReference>
<reference evidence="2" key="1">
    <citation type="submission" date="2017-07" db="EMBL/GenBank/DDBJ databases">
        <title>Taro Niue Genome Assembly and Annotation.</title>
        <authorList>
            <person name="Atibalentja N."/>
            <person name="Keating K."/>
            <person name="Fields C.J."/>
        </authorList>
    </citation>
    <scope>NUCLEOTIDE SEQUENCE</scope>
    <source>
        <strain evidence="2">Niue_2</strain>
        <tissue evidence="2">Leaf</tissue>
    </source>
</reference>
<evidence type="ECO:0000256" key="1">
    <source>
        <dbReference type="SAM" id="MobiDB-lite"/>
    </source>
</evidence>
<name>A0A843WRI9_COLES</name>
<feature type="compositionally biased region" description="Polar residues" evidence="1">
    <location>
        <begin position="28"/>
        <end position="43"/>
    </location>
</feature>